<dbReference type="RefSeq" id="XP_040779715.1">
    <property type="nucleotide sequence ID" value="XM_040923054.1"/>
</dbReference>
<evidence type="ECO:0000256" key="3">
    <source>
        <dbReference type="ARBA" id="ARBA00022833"/>
    </source>
</evidence>
<dbReference type="Gene3D" id="3.40.1050.10">
    <property type="entry name" value="Carbonic anhydrase"/>
    <property type="match status" value="1"/>
</dbReference>
<keyword evidence="3 4" id="KW-0862">Zinc</keyword>
<protein>
    <recommendedName>
        <fullName evidence="5">Carbonic anhydrase</fullName>
        <ecNumber evidence="5">4.2.1.1</ecNumber>
    </recommendedName>
    <alternativeName>
        <fullName evidence="5">Carbonate dehydratase</fullName>
    </alternativeName>
</protein>
<dbReference type="InterPro" id="IPR036874">
    <property type="entry name" value="Carbonic_anhydrase_sf"/>
</dbReference>
<dbReference type="GO" id="GO:0008270">
    <property type="term" value="F:zinc ion binding"/>
    <property type="evidence" value="ECO:0007669"/>
    <property type="project" value="UniProtKB-UniRule"/>
</dbReference>
<feature type="non-terminal residue" evidence="6">
    <location>
        <position position="168"/>
    </location>
</feature>
<comment type="similarity">
    <text evidence="1 5">Belongs to the beta-class carbonic anhydrase family.</text>
</comment>
<comment type="caution">
    <text evidence="6">The sequence shown here is derived from an EMBL/GenBank/DDBJ whole genome shotgun (WGS) entry which is preliminary data.</text>
</comment>
<comment type="function">
    <text evidence="5">Reversible hydration of carbon dioxide.</text>
</comment>
<organism evidence="6 7">
    <name type="scientific">Cryphonectria parasitica (strain ATCC 38755 / EP155)</name>
    <dbReference type="NCBI Taxonomy" id="660469"/>
    <lineage>
        <taxon>Eukaryota</taxon>
        <taxon>Fungi</taxon>
        <taxon>Dikarya</taxon>
        <taxon>Ascomycota</taxon>
        <taxon>Pezizomycotina</taxon>
        <taxon>Sordariomycetes</taxon>
        <taxon>Sordariomycetidae</taxon>
        <taxon>Diaporthales</taxon>
        <taxon>Cryphonectriaceae</taxon>
        <taxon>Cryphonectria-Endothia species complex</taxon>
        <taxon>Cryphonectria</taxon>
    </lineage>
</organism>
<evidence type="ECO:0000256" key="2">
    <source>
        <dbReference type="ARBA" id="ARBA00022723"/>
    </source>
</evidence>
<accession>A0A9P5CRN3</accession>
<evidence type="ECO:0000256" key="4">
    <source>
        <dbReference type="PIRSR" id="PIRSR601765-1"/>
    </source>
</evidence>
<sequence>MSTQYSGFVPEWLENNKVFARDKFPNLPAPWHMTDRRQALTESGMMTLVLTCLDPRCVPETFFGPDYVGATFRNAGGRATDDAIRSLTLLKALGGLKTIAVVHHNDCGVMHVTSEDIVSKVAQDGAVAKADAEKTDYKLFTTDQLEESVREDVRTLRNVPTLAGINVY</sequence>
<feature type="binding site" evidence="4">
    <location>
        <position position="104"/>
    </location>
    <ligand>
        <name>Zn(2+)</name>
        <dbReference type="ChEBI" id="CHEBI:29105"/>
    </ligand>
</feature>
<evidence type="ECO:0000313" key="7">
    <source>
        <dbReference type="Proteomes" id="UP000803844"/>
    </source>
</evidence>
<dbReference type="OrthoDB" id="10248475at2759"/>
<feature type="binding site" evidence="4">
    <location>
        <position position="52"/>
    </location>
    <ligand>
        <name>Zn(2+)</name>
        <dbReference type="ChEBI" id="CHEBI:29105"/>
    </ligand>
</feature>
<comment type="cofactor">
    <cofactor evidence="4">
        <name>Zn(2+)</name>
        <dbReference type="ChEBI" id="CHEBI:29105"/>
    </cofactor>
    <text evidence="4">Binds 1 zinc ion per subunit.</text>
</comment>
<dbReference type="EMBL" id="MU032345">
    <property type="protein sequence ID" value="KAF3768754.1"/>
    <property type="molecule type" value="Genomic_DNA"/>
</dbReference>
<dbReference type="Proteomes" id="UP000803844">
    <property type="component" value="Unassembled WGS sequence"/>
</dbReference>
<name>A0A9P5CRN3_CRYP1</name>
<comment type="catalytic activity">
    <reaction evidence="5">
        <text>hydrogencarbonate + H(+) = CO2 + H2O</text>
        <dbReference type="Rhea" id="RHEA:10748"/>
        <dbReference type="ChEBI" id="CHEBI:15377"/>
        <dbReference type="ChEBI" id="CHEBI:15378"/>
        <dbReference type="ChEBI" id="CHEBI:16526"/>
        <dbReference type="ChEBI" id="CHEBI:17544"/>
        <dbReference type="EC" id="4.2.1.1"/>
    </reaction>
</comment>
<dbReference type="GeneID" id="63840183"/>
<dbReference type="SUPFAM" id="SSF53056">
    <property type="entry name" value="beta-carbonic anhydrase, cab"/>
    <property type="match status" value="1"/>
</dbReference>
<feature type="binding site" evidence="4">
    <location>
        <position position="107"/>
    </location>
    <ligand>
        <name>Zn(2+)</name>
        <dbReference type="ChEBI" id="CHEBI:29105"/>
    </ligand>
</feature>
<evidence type="ECO:0000256" key="1">
    <source>
        <dbReference type="ARBA" id="ARBA00006217"/>
    </source>
</evidence>
<keyword evidence="7" id="KW-1185">Reference proteome</keyword>
<proteinExistence type="inferred from homology"/>
<dbReference type="GO" id="GO:0004089">
    <property type="term" value="F:carbonate dehydratase activity"/>
    <property type="evidence" value="ECO:0007669"/>
    <property type="project" value="UniProtKB-UniRule"/>
</dbReference>
<reference evidence="6" key="1">
    <citation type="journal article" date="2020" name="Phytopathology">
        <title>Genome sequence of the chestnut blight fungus Cryphonectria parasitica EP155: A fundamental resource for an archetypical invasive plant pathogen.</title>
        <authorList>
            <person name="Crouch J.A."/>
            <person name="Dawe A."/>
            <person name="Aerts A."/>
            <person name="Barry K."/>
            <person name="Churchill A.C.L."/>
            <person name="Grimwood J."/>
            <person name="Hillman B."/>
            <person name="Milgroom M.G."/>
            <person name="Pangilinan J."/>
            <person name="Smith M."/>
            <person name="Salamov A."/>
            <person name="Schmutz J."/>
            <person name="Yadav J."/>
            <person name="Grigoriev I.V."/>
            <person name="Nuss D."/>
        </authorList>
    </citation>
    <scope>NUCLEOTIDE SEQUENCE</scope>
    <source>
        <strain evidence="6">EP155</strain>
    </source>
</reference>
<evidence type="ECO:0000256" key="5">
    <source>
        <dbReference type="RuleBase" id="RU003956"/>
    </source>
</evidence>
<dbReference type="Pfam" id="PF00484">
    <property type="entry name" value="Pro_CA"/>
    <property type="match status" value="1"/>
</dbReference>
<feature type="binding site" evidence="4">
    <location>
        <position position="54"/>
    </location>
    <ligand>
        <name>Zn(2+)</name>
        <dbReference type="ChEBI" id="CHEBI:29105"/>
    </ligand>
</feature>
<keyword evidence="2 4" id="KW-0479">Metal-binding</keyword>
<keyword evidence="5" id="KW-0456">Lyase</keyword>
<dbReference type="PANTHER" id="PTHR43175:SF3">
    <property type="entry name" value="CARBON DISULFIDE HYDROLASE"/>
    <property type="match status" value="1"/>
</dbReference>
<evidence type="ECO:0000313" key="6">
    <source>
        <dbReference type="EMBL" id="KAF3768754.1"/>
    </source>
</evidence>
<dbReference type="AlphaFoldDB" id="A0A9P5CRN3"/>
<gene>
    <name evidence="6" type="ORF">M406DRAFT_355004</name>
</gene>
<dbReference type="PANTHER" id="PTHR43175">
    <property type="entry name" value="CARBONIC ANHYDRASE"/>
    <property type="match status" value="1"/>
</dbReference>
<dbReference type="InterPro" id="IPR001765">
    <property type="entry name" value="Carbonic_anhydrase"/>
</dbReference>
<dbReference type="EC" id="4.2.1.1" evidence="5"/>